<dbReference type="EMBL" id="BAABEZ010000002">
    <property type="protein sequence ID" value="GAA4449401.1"/>
    <property type="molecule type" value="Genomic_DNA"/>
</dbReference>
<dbReference type="Pfam" id="PF08281">
    <property type="entry name" value="Sigma70_r4_2"/>
    <property type="match status" value="1"/>
</dbReference>
<dbReference type="InterPro" id="IPR007627">
    <property type="entry name" value="RNA_pol_sigma70_r2"/>
</dbReference>
<dbReference type="InterPro" id="IPR013325">
    <property type="entry name" value="RNA_pol_sigma_r2"/>
</dbReference>
<gene>
    <name evidence="7" type="ORF">GCM10023092_03470</name>
</gene>
<organism evidence="7 8">
    <name type="scientific">Rurimicrobium arvi</name>
    <dbReference type="NCBI Taxonomy" id="2049916"/>
    <lineage>
        <taxon>Bacteria</taxon>
        <taxon>Pseudomonadati</taxon>
        <taxon>Bacteroidota</taxon>
        <taxon>Chitinophagia</taxon>
        <taxon>Chitinophagales</taxon>
        <taxon>Chitinophagaceae</taxon>
        <taxon>Rurimicrobium</taxon>
    </lineage>
</organism>
<dbReference type="Pfam" id="PF04542">
    <property type="entry name" value="Sigma70_r2"/>
    <property type="match status" value="1"/>
</dbReference>
<protein>
    <recommendedName>
        <fullName evidence="9">RNA polymerase sigma-70 factor, ECF subfamily</fullName>
    </recommendedName>
</protein>
<evidence type="ECO:0000313" key="8">
    <source>
        <dbReference type="Proteomes" id="UP001501410"/>
    </source>
</evidence>
<feature type="domain" description="RNA polymerase sigma-70 region 2" evidence="5">
    <location>
        <begin position="3"/>
        <end position="56"/>
    </location>
</feature>
<evidence type="ECO:0000259" key="5">
    <source>
        <dbReference type="Pfam" id="PF04542"/>
    </source>
</evidence>
<dbReference type="SUPFAM" id="SSF88659">
    <property type="entry name" value="Sigma3 and sigma4 domains of RNA polymerase sigma factors"/>
    <property type="match status" value="1"/>
</dbReference>
<dbReference type="SUPFAM" id="SSF88946">
    <property type="entry name" value="Sigma2 domain of RNA polymerase sigma factors"/>
    <property type="match status" value="1"/>
</dbReference>
<dbReference type="Proteomes" id="UP001501410">
    <property type="component" value="Unassembled WGS sequence"/>
</dbReference>
<evidence type="ECO:0000313" key="7">
    <source>
        <dbReference type="EMBL" id="GAA4449401.1"/>
    </source>
</evidence>
<keyword evidence="4" id="KW-0804">Transcription</keyword>
<dbReference type="CDD" id="cd06171">
    <property type="entry name" value="Sigma70_r4"/>
    <property type="match status" value="1"/>
</dbReference>
<dbReference type="Gene3D" id="1.10.1740.10">
    <property type="match status" value="1"/>
</dbReference>
<evidence type="ECO:0000256" key="3">
    <source>
        <dbReference type="ARBA" id="ARBA00023082"/>
    </source>
</evidence>
<name>A0ABP8MEK9_9BACT</name>
<comment type="caution">
    <text evidence="7">The sequence shown here is derived from an EMBL/GenBank/DDBJ whole genome shotgun (WGS) entry which is preliminary data.</text>
</comment>
<dbReference type="InterPro" id="IPR014284">
    <property type="entry name" value="RNA_pol_sigma-70_dom"/>
</dbReference>
<evidence type="ECO:0000259" key="6">
    <source>
        <dbReference type="Pfam" id="PF08281"/>
    </source>
</evidence>
<dbReference type="InterPro" id="IPR036388">
    <property type="entry name" value="WH-like_DNA-bd_sf"/>
</dbReference>
<dbReference type="NCBIfam" id="TIGR02937">
    <property type="entry name" value="sigma70-ECF"/>
    <property type="match status" value="1"/>
</dbReference>
<accession>A0ABP8MEK9</accession>
<keyword evidence="8" id="KW-1185">Reference proteome</keyword>
<comment type="similarity">
    <text evidence="1">Belongs to the sigma-70 factor family. ECF subfamily.</text>
</comment>
<sequence>MFKVVEHQELANDILQEVFIKIWRNIDQYDSSKGRLYTWMLNIARNTAIDTLRSKGYRNEQKTTDIENTVYTGDQKSVTTQNTDTIGLKKTVMTLKKDLRDLVDMAYFQGYTQEEISKTLDIPLGTVKTRLRNALIELKSIFK</sequence>
<evidence type="ECO:0000256" key="4">
    <source>
        <dbReference type="ARBA" id="ARBA00023163"/>
    </source>
</evidence>
<evidence type="ECO:0000256" key="2">
    <source>
        <dbReference type="ARBA" id="ARBA00023015"/>
    </source>
</evidence>
<dbReference type="PANTHER" id="PTHR43133:SF62">
    <property type="entry name" value="RNA POLYMERASE SIGMA FACTOR SIGZ"/>
    <property type="match status" value="1"/>
</dbReference>
<reference evidence="8" key="1">
    <citation type="journal article" date="2019" name="Int. J. Syst. Evol. Microbiol.">
        <title>The Global Catalogue of Microorganisms (GCM) 10K type strain sequencing project: providing services to taxonomists for standard genome sequencing and annotation.</title>
        <authorList>
            <consortium name="The Broad Institute Genomics Platform"/>
            <consortium name="The Broad Institute Genome Sequencing Center for Infectious Disease"/>
            <person name="Wu L."/>
            <person name="Ma J."/>
        </authorList>
    </citation>
    <scope>NUCLEOTIDE SEQUENCE [LARGE SCALE GENOMIC DNA]</scope>
    <source>
        <strain evidence="8">JCM 31921</strain>
    </source>
</reference>
<keyword evidence="3" id="KW-0731">Sigma factor</keyword>
<dbReference type="InterPro" id="IPR039425">
    <property type="entry name" value="RNA_pol_sigma-70-like"/>
</dbReference>
<dbReference type="InterPro" id="IPR013324">
    <property type="entry name" value="RNA_pol_sigma_r3/r4-like"/>
</dbReference>
<evidence type="ECO:0000256" key="1">
    <source>
        <dbReference type="ARBA" id="ARBA00010641"/>
    </source>
</evidence>
<keyword evidence="2" id="KW-0805">Transcription regulation</keyword>
<feature type="domain" description="RNA polymerase sigma factor 70 region 4 type 2" evidence="6">
    <location>
        <begin position="91"/>
        <end position="136"/>
    </location>
</feature>
<evidence type="ECO:0008006" key="9">
    <source>
        <dbReference type="Google" id="ProtNLM"/>
    </source>
</evidence>
<proteinExistence type="inferred from homology"/>
<dbReference type="Gene3D" id="1.10.10.10">
    <property type="entry name" value="Winged helix-like DNA-binding domain superfamily/Winged helix DNA-binding domain"/>
    <property type="match status" value="1"/>
</dbReference>
<dbReference type="PANTHER" id="PTHR43133">
    <property type="entry name" value="RNA POLYMERASE ECF-TYPE SIGMA FACTO"/>
    <property type="match status" value="1"/>
</dbReference>
<dbReference type="InterPro" id="IPR013249">
    <property type="entry name" value="RNA_pol_sigma70_r4_t2"/>
</dbReference>